<dbReference type="EMBL" id="DXBC01000061">
    <property type="protein sequence ID" value="HIZ78935.1"/>
    <property type="molecule type" value="Genomic_DNA"/>
</dbReference>
<sequence>MMYKIIACDLDETLLGSNREIPERNIEAIRKATAMGVKFVPATGRGYNSVGDTLKELGLFEKEGEYVISYNGGAITENKGNRLLHFDGLPFERAEQLYKRGMNYDVCIHVYTKDMVYAYNITQEEIRYLSKRMKVTETFEKDLGFLAGQDIVKVLYVNTDYAYLRKIEEELKDITGDVDVSFSSNRYIEFNHRGVNKGAGLRFIAGMLGVKPEETIAIGDNFNDLPMIQAAGLGVGVQNTIRDMKPLCGYITEATNDEGAVAEVIEKFILQTKQ</sequence>
<dbReference type="PANTHER" id="PTHR10000">
    <property type="entry name" value="PHOSPHOSERINE PHOSPHATASE"/>
    <property type="match status" value="1"/>
</dbReference>
<dbReference type="InterPro" id="IPR000150">
    <property type="entry name" value="Cof"/>
</dbReference>
<dbReference type="CDD" id="cd07516">
    <property type="entry name" value="HAD_Pase"/>
    <property type="match status" value="1"/>
</dbReference>
<evidence type="ECO:0000313" key="1">
    <source>
        <dbReference type="EMBL" id="HIZ78935.1"/>
    </source>
</evidence>
<dbReference type="Gene3D" id="3.30.1240.10">
    <property type="match status" value="1"/>
</dbReference>
<gene>
    <name evidence="1" type="ORF">IAA17_04040</name>
</gene>
<reference evidence="1" key="1">
    <citation type="journal article" date="2021" name="PeerJ">
        <title>Extensive microbial diversity within the chicken gut microbiome revealed by metagenomics and culture.</title>
        <authorList>
            <person name="Gilroy R."/>
            <person name="Ravi A."/>
            <person name="Getino M."/>
            <person name="Pursley I."/>
            <person name="Horton D.L."/>
            <person name="Alikhan N.F."/>
            <person name="Baker D."/>
            <person name="Gharbi K."/>
            <person name="Hall N."/>
            <person name="Watson M."/>
            <person name="Adriaenssens E.M."/>
            <person name="Foster-Nyarko E."/>
            <person name="Jarju S."/>
            <person name="Secka A."/>
            <person name="Antonio M."/>
            <person name="Oren A."/>
            <person name="Chaudhuri R.R."/>
            <person name="La Ragione R."/>
            <person name="Hildebrand F."/>
            <person name="Pallen M.J."/>
        </authorList>
    </citation>
    <scope>NUCLEOTIDE SEQUENCE</scope>
    <source>
        <strain evidence="1">ChiBcec1-1093</strain>
    </source>
</reference>
<dbReference type="InterPro" id="IPR036412">
    <property type="entry name" value="HAD-like_sf"/>
</dbReference>
<dbReference type="AlphaFoldDB" id="A0A9D2K4L6"/>
<dbReference type="Gene3D" id="3.40.50.1000">
    <property type="entry name" value="HAD superfamily/HAD-like"/>
    <property type="match status" value="1"/>
</dbReference>
<dbReference type="InterPro" id="IPR006379">
    <property type="entry name" value="HAD-SF_hydro_IIB"/>
</dbReference>
<accession>A0A9D2K4L6</accession>
<dbReference type="GO" id="GO:0000287">
    <property type="term" value="F:magnesium ion binding"/>
    <property type="evidence" value="ECO:0007669"/>
    <property type="project" value="TreeGrafter"/>
</dbReference>
<organism evidence="1 2">
    <name type="scientific">Candidatus Lachnoclostridium stercorigallinarum</name>
    <dbReference type="NCBI Taxonomy" id="2838634"/>
    <lineage>
        <taxon>Bacteria</taxon>
        <taxon>Bacillati</taxon>
        <taxon>Bacillota</taxon>
        <taxon>Clostridia</taxon>
        <taxon>Lachnospirales</taxon>
        <taxon>Lachnospiraceae</taxon>
    </lineage>
</organism>
<dbReference type="Proteomes" id="UP000824101">
    <property type="component" value="Unassembled WGS sequence"/>
</dbReference>
<dbReference type="SFLD" id="SFLDG01140">
    <property type="entry name" value="C2.B:_Phosphomannomutase_and_P"/>
    <property type="match status" value="1"/>
</dbReference>
<protein>
    <submittedName>
        <fullName evidence="1">Cof-type HAD-IIB family hydrolase</fullName>
    </submittedName>
</protein>
<dbReference type="GO" id="GO:0005829">
    <property type="term" value="C:cytosol"/>
    <property type="evidence" value="ECO:0007669"/>
    <property type="project" value="TreeGrafter"/>
</dbReference>
<dbReference type="SFLD" id="SFLDS00003">
    <property type="entry name" value="Haloacid_Dehalogenase"/>
    <property type="match status" value="1"/>
</dbReference>
<dbReference type="GO" id="GO:0016791">
    <property type="term" value="F:phosphatase activity"/>
    <property type="evidence" value="ECO:0007669"/>
    <property type="project" value="TreeGrafter"/>
</dbReference>
<dbReference type="PANTHER" id="PTHR10000:SF8">
    <property type="entry name" value="HAD SUPERFAMILY HYDROLASE-LIKE, TYPE 3"/>
    <property type="match status" value="1"/>
</dbReference>
<dbReference type="NCBIfam" id="TIGR01484">
    <property type="entry name" value="HAD-SF-IIB"/>
    <property type="match status" value="1"/>
</dbReference>
<proteinExistence type="predicted"/>
<comment type="caution">
    <text evidence="1">The sequence shown here is derived from an EMBL/GenBank/DDBJ whole genome shotgun (WGS) entry which is preliminary data.</text>
</comment>
<dbReference type="NCBIfam" id="TIGR00099">
    <property type="entry name" value="Cof-subfamily"/>
    <property type="match status" value="1"/>
</dbReference>
<dbReference type="SUPFAM" id="SSF56784">
    <property type="entry name" value="HAD-like"/>
    <property type="match status" value="1"/>
</dbReference>
<evidence type="ECO:0000313" key="2">
    <source>
        <dbReference type="Proteomes" id="UP000824101"/>
    </source>
</evidence>
<name>A0A9D2K4L6_9FIRM</name>
<keyword evidence="1" id="KW-0378">Hydrolase</keyword>
<dbReference type="Pfam" id="PF08282">
    <property type="entry name" value="Hydrolase_3"/>
    <property type="match status" value="1"/>
</dbReference>
<dbReference type="InterPro" id="IPR023214">
    <property type="entry name" value="HAD_sf"/>
</dbReference>
<reference evidence="1" key="2">
    <citation type="submission" date="2021-04" db="EMBL/GenBank/DDBJ databases">
        <authorList>
            <person name="Gilroy R."/>
        </authorList>
    </citation>
    <scope>NUCLEOTIDE SEQUENCE</scope>
    <source>
        <strain evidence="1">ChiBcec1-1093</strain>
    </source>
</reference>